<feature type="domain" description="CHAT" evidence="1">
    <location>
        <begin position="649"/>
        <end position="895"/>
    </location>
</feature>
<name>A0ABS7TVF2_9BACT</name>
<dbReference type="Proteomes" id="UP001139031">
    <property type="component" value="Unassembled WGS sequence"/>
</dbReference>
<organism evidence="2 3">
    <name type="scientific">Nannocystis pusilla</name>
    <dbReference type="NCBI Taxonomy" id="889268"/>
    <lineage>
        <taxon>Bacteria</taxon>
        <taxon>Pseudomonadati</taxon>
        <taxon>Myxococcota</taxon>
        <taxon>Polyangia</taxon>
        <taxon>Nannocystales</taxon>
        <taxon>Nannocystaceae</taxon>
        <taxon>Nannocystis</taxon>
    </lineage>
</organism>
<evidence type="ECO:0000313" key="2">
    <source>
        <dbReference type="EMBL" id="MBZ5712245.1"/>
    </source>
</evidence>
<proteinExistence type="predicted"/>
<gene>
    <name evidence="2" type="ORF">K7C98_23635</name>
</gene>
<protein>
    <submittedName>
        <fullName evidence="2">CHAT domain-containing protein</fullName>
    </submittedName>
</protein>
<evidence type="ECO:0000313" key="3">
    <source>
        <dbReference type="Proteomes" id="UP001139031"/>
    </source>
</evidence>
<keyword evidence="3" id="KW-1185">Reference proteome</keyword>
<evidence type="ECO:0000259" key="1">
    <source>
        <dbReference type="Pfam" id="PF12770"/>
    </source>
</evidence>
<dbReference type="Pfam" id="PF12770">
    <property type="entry name" value="CHAT"/>
    <property type="match status" value="1"/>
</dbReference>
<accession>A0ABS7TVF2</accession>
<dbReference type="InterPro" id="IPR024983">
    <property type="entry name" value="CHAT_dom"/>
</dbReference>
<dbReference type="EMBL" id="JAIRAU010000029">
    <property type="protein sequence ID" value="MBZ5712245.1"/>
    <property type="molecule type" value="Genomic_DNA"/>
</dbReference>
<sequence>MLLAALTALRLLTSTGAQTFHDPEVGHVEVSWQCDEERTGRCFLAPDGSGSIVVWYRAGDAVPRLQSAGTNLHTFAGRESDSNWARVELPPGGGRLSLIAPSGRAIWALDVEPLPSEAAALREARRAFKRGELVRAEKILEATTQAGVDEGDSGQTAAALDLRQRIAFRNGHFQRGVQLAERALAAYDRVGWTSRRCELAFALAARHIDDKNDLEAAASILRAEAHCGSSVPSLAAEYYYLCARIAELQERWRDASSGYEHARRLAERLQRRADELGYLSSHYVLADAIHDDAALRQIEAKIAGLSRDTLDLCAHATAWTNIGWTLLMRRQRGGTGPDPRVLFEWARAAYEGPTACRSHRLAQNNRINLALAQLQDGRHDEALALLVAIDPDELDLDEAQWYRIAEIEAHLAARQLERADASVAALSSLALRTRRPELMMHAAYHQGLLHEAQGQPERALAAYAAAEAARDELLLPWGFGAARERAAADWYQGVARMLALSLAAERPAEALCTMRTARRRALRAAERLVNLPPQRLAPARERFLALRRASAMNRGGDRLRSAVTRQRRYQERRSLDMAARSGLEEALDGDEPASTAPTCVGLRSPEPGELQLFYFPVGGGLLMFAADEEGIQTRRAAFPRSSDADLQSETLLAPFERALERARVVRVYVAGESAEIEVHALPWRDGPLLATVPVVYAVDTSASEIEPLRTTATLVVADPEGGLRLANDEADAVLAAWRRLGLPARVLAAHEGHQGVIDGLADGLVFHFIGHAGRPAHVVEAPDPWNIELQLADHSSISVDDVLAALPSAPPLVLLPACETGLVDPGAPSGGLSLAPALVLRGAAVVVATTRAVEDRAASELMRAFYDQATTTADLLDPGLLSRAQAELLAGARCEAYPDLCAFRVWVP</sequence>
<reference evidence="2" key="1">
    <citation type="submission" date="2021-08" db="EMBL/GenBank/DDBJ databases">
        <authorList>
            <person name="Stevens D.C."/>
        </authorList>
    </citation>
    <scope>NUCLEOTIDE SEQUENCE</scope>
    <source>
        <strain evidence="2">DSM 53165</strain>
    </source>
</reference>
<dbReference type="RefSeq" id="WP_224194008.1">
    <property type="nucleotide sequence ID" value="NZ_JAIRAU010000029.1"/>
</dbReference>
<comment type="caution">
    <text evidence="2">The sequence shown here is derived from an EMBL/GenBank/DDBJ whole genome shotgun (WGS) entry which is preliminary data.</text>
</comment>